<dbReference type="RefSeq" id="WP_073617016.1">
    <property type="nucleotide sequence ID" value="NZ_FRFE01000056.1"/>
</dbReference>
<dbReference type="OrthoDB" id="4554729at2"/>
<evidence type="ECO:0000313" key="2">
    <source>
        <dbReference type="Proteomes" id="UP000184603"/>
    </source>
</evidence>
<protein>
    <recommendedName>
        <fullName evidence="3">DUF945 domain-containing protein</fullName>
    </recommendedName>
</protein>
<reference evidence="1 2" key="1">
    <citation type="submission" date="2016-12" db="EMBL/GenBank/DDBJ databases">
        <authorList>
            <person name="Song W.-J."/>
            <person name="Kurnit D.M."/>
        </authorList>
    </citation>
    <scope>NUCLEOTIDE SEQUENCE [LARGE SCALE GENOMIC DNA]</scope>
    <source>
        <strain evidence="1 2">DSM 18488</strain>
    </source>
</reference>
<dbReference type="STRING" id="1121416.SAMN02745220_05127"/>
<proteinExistence type="predicted"/>
<dbReference type="EMBL" id="FRFE01000056">
    <property type="protein sequence ID" value="SHO53459.1"/>
    <property type="molecule type" value="Genomic_DNA"/>
</dbReference>
<dbReference type="AlphaFoldDB" id="A0A1M7YLK3"/>
<name>A0A1M7YLK3_9BACT</name>
<sequence length="270" mass="30236">MTAPHILTNDQIVNLAPAAGALEPIDGVSSRYSFVPTLTAVELLRDVGWLPVHAEQSQVRDLTRDGFQKHLIRFAKKGLDTRDERVDLLLYNSHDRGTAFRLIASIWRKVCGNGLMISSEFANFTHKHVGFSPDAFMASAIEIANSAGIIADQVEELKLIDLRPEERGSFAEAAHIIRYGKEPENEPPINALQLLEERRYDDQGKDLWTTYNVVQENIMHGGLKGSTMASNGRRRGMTTRPVKAIDKNVQLNQALWHLTERMAELKLKAA</sequence>
<dbReference type="Proteomes" id="UP000184603">
    <property type="component" value="Unassembled WGS sequence"/>
</dbReference>
<dbReference type="Pfam" id="PF06067">
    <property type="entry name" value="DUF932"/>
    <property type="match status" value="1"/>
</dbReference>
<gene>
    <name evidence="1" type="ORF">SAMN02745220_05127</name>
</gene>
<keyword evidence="2" id="KW-1185">Reference proteome</keyword>
<dbReference type="InterPro" id="IPR026325">
    <property type="entry name" value="DUF932"/>
</dbReference>
<evidence type="ECO:0008006" key="3">
    <source>
        <dbReference type="Google" id="ProtNLM"/>
    </source>
</evidence>
<accession>A0A1M7YLK3</accession>
<organism evidence="1 2">
    <name type="scientific">Desulfopila aestuarii DSM 18488</name>
    <dbReference type="NCBI Taxonomy" id="1121416"/>
    <lineage>
        <taxon>Bacteria</taxon>
        <taxon>Pseudomonadati</taxon>
        <taxon>Thermodesulfobacteriota</taxon>
        <taxon>Desulfobulbia</taxon>
        <taxon>Desulfobulbales</taxon>
        <taxon>Desulfocapsaceae</taxon>
        <taxon>Desulfopila</taxon>
    </lineage>
</organism>
<evidence type="ECO:0000313" key="1">
    <source>
        <dbReference type="EMBL" id="SHO53459.1"/>
    </source>
</evidence>